<gene>
    <name evidence="3" type="ORF">SteCoe_7081</name>
</gene>
<evidence type="ECO:0000313" key="4">
    <source>
        <dbReference type="Proteomes" id="UP000187209"/>
    </source>
</evidence>
<evidence type="ECO:0000256" key="2">
    <source>
        <dbReference type="SAM" id="MobiDB-lite"/>
    </source>
</evidence>
<dbReference type="AlphaFoldDB" id="A0A1R2CN89"/>
<evidence type="ECO:0008006" key="5">
    <source>
        <dbReference type="Google" id="ProtNLM"/>
    </source>
</evidence>
<comment type="caution">
    <text evidence="3">The sequence shown here is derived from an EMBL/GenBank/DDBJ whole genome shotgun (WGS) entry which is preliminary data.</text>
</comment>
<dbReference type="EMBL" id="MPUH01000101">
    <property type="protein sequence ID" value="OMJ90494.1"/>
    <property type="molecule type" value="Genomic_DNA"/>
</dbReference>
<reference evidence="3 4" key="1">
    <citation type="submission" date="2016-11" db="EMBL/GenBank/DDBJ databases">
        <title>The macronuclear genome of Stentor coeruleus: a giant cell with tiny introns.</title>
        <authorList>
            <person name="Slabodnick M."/>
            <person name="Ruby J.G."/>
            <person name="Reiff S.B."/>
            <person name="Swart E.C."/>
            <person name="Gosai S."/>
            <person name="Prabakaran S."/>
            <person name="Witkowska E."/>
            <person name="Larue G.E."/>
            <person name="Fisher S."/>
            <person name="Freeman R.M."/>
            <person name="Gunawardena J."/>
            <person name="Chu W."/>
            <person name="Stover N.A."/>
            <person name="Gregory B.D."/>
            <person name="Nowacki M."/>
            <person name="Derisi J."/>
            <person name="Roy S.W."/>
            <person name="Marshall W.F."/>
            <person name="Sood P."/>
        </authorList>
    </citation>
    <scope>NUCLEOTIDE SEQUENCE [LARGE SCALE GENOMIC DNA]</scope>
    <source>
        <strain evidence="3">WM001</strain>
    </source>
</reference>
<evidence type="ECO:0000313" key="3">
    <source>
        <dbReference type="EMBL" id="OMJ90494.1"/>
    </source>
</evidence>
<feature type="region of interest" description="Disordered" evidence="2">
    <location>
        <begin position="379"/>
        <end position="414"/>
    </location>
</feature>
<feature type="compositionally biased region" description="Polar residues" evidence="2">
    <location>
        <begin position="380"/>
        <end position="390"/>
    </location>
</feature>
<proteinExistence type="predicted"/>
<name>A0A1R2CN89_9CILI</name>
<feature type="region of interest" description="Disordered" evidence="2">
    <location>
        <begin position="107"/>
        <end position="145"/>
    </location>
</feature>
<accession>A0A1R2CN89</accession>
<dbReference type="Proteomes" id="UP000187209">
    <property type="component" value="Unassembled WGS sequence"/>
</dbReference>
<keyword evidence="4" id="KW-1185">Reference proteome</keyword>
<sequence>MAYRRPVDEWGMIIQKQSELNKQRDVEDRQNRVVEKNDYRKDLLFQQQLRDMQKKDELSYKQVEAQEVSQRVNYFKQQEDMKKMQGIQLKKQMADDYLTQQNMIKQREQENRERKYREEQEHLSRVKAELESEERRKKEARDRWTMEQQQVLNFKREQENQKKSVENQEKIYDMELIRQRKVREEQREQNYRDYYQKLSEHQTSNADRLNQYMVRDTKDMERANWIEKNVAEQNSLLAQKDEYEKYLRQMNIRNNNNTLKQQIEEKERTRQLALNEQQRQAEDHRRRVEESLKLEQEREMQKRMIKAQYSEDLSSQKTMWNDMQMMNYKLSDNEKKFNRNMIDEKAALQRGGQQILKNNSSSIPNVNSYEENMVKFFGSDGQSKTPQLSKSAVPFENVKKGSGQSFGYNRNAPF</sequence>
<keyword evidence="1" id="KW-0175">Coiled coil</keyword>
<dbReference type="OrthoDB" id="322716at2759"/>
<evidence type="ECO:0000256" key="1">
    <source>
        <dbReference type="SAM" id="Coils"/>
    </source>
</evidence>
<organism evidence="3 4">
    <name type="scientific">Stentor coeruleus</name>
    <dbReference type="NCBI Taxonomy" id="5963"/>
    <lineage>
        <taxon>Eukaryota</taxon>
        <taxon>Sar</taxon>
        <taxon>Alveolata</taxon>
        <taxon>Ciliophora</taxon>
        <taxon>Postciliodesmatophora</taxon>
        <taxon>Heterotrichea</taxon>
        <taxon>Heterotrichida</taxon>
        <taxon>Stentoridae</taxon>
        <taxon>Stentor</taxon>
    </lineage>
</organism>
<feature type="coiled-coil region" evidence="1">
    <location>
        <begin position="249"/>
        <end position="298"/>
    </location>
</feature>
<protein>
    <recommendedName>
        <fullName evidence="5">Trichohyalin-plectin-homology domain-containing protein</fullName>
    </recommendedName>
</protein>